<reference evidence="2 3" key="1">
    <citation type="journal article" date="2020" name="bioRxiv">
        <title>Whole genome comparisons of ergot fungi reveals the divergence and evolution of species within the genus Claviceps are the result of varying mechanisms driving genome evolution and host range expansion.</title>
        <authorList>
            <person name="Wyka S.A."/>
            <person name="Mondo S.J."/>
            <person name="Liu M."/>
            <person name="Dettman J."/>
            <person name="Nalam V."/>
            <person name="Broders K.D."/>
        </authorList>
    </citation>
    <scope>NUCLEOTIDE SEQUENCE [LARGE SCALE GENOMIC DNA]</scope>
    <source>
        <strain evidence="2 3">LM576</strain>
    </source>
</reference>
<dbReference type="Gene3D" id="3.30.710.10">
    <property type="entry name" value="Potassium Channel Kv1.1, Chain A"/>
    <property type="match status" value="1"/>
</dbReference>
<comment type="caution">
    <text evidence="2">The sequence shown here is derived from an EMBL/GenBank/DDBJ whole genome shotgun (WGS) entry which is preliminary data.</text>
</comment>
<feature type="compositionally biased region" description="Polar residues" evidence="1">
    <location>
        <begin position="123"/>
        <end position="133"/>
    </location>
</feature>
<accession>A0A9P7Q2S6</accession>
<dbReference type="InterPro" id="IPR011333">
    <property type="entry name" value="SKP1/BTB/POZ_sf"/>
</dbReference>
<protein>
    <recommendedName>
        <fullName evidence="4">BTB domain-containing protein</fullName>
    </recommendedName>
</protein>
<dbReference type="Proteomes" id="UP000732380">
    <property type="component" value="Unassembled WGS sequence"/>
</dbReference>
<dbReference type="EMBL" id="SRQM01000185">
    <property type="protein sequence ID" value="KAG6116212.1"/>
    <property type="molecule type" value="Genomic_DNA"/>
</dbReference>
<organism evidence="2 3">
    <name type="scientific">Claviceps humidiphila</name>
    <dbReference type="NCBI Taxonomy" id="1294629"/>
    <lineage>
        <taxon>Eukaryota</taxon>
        <taxon>Fungi</taxon>
        <taxon>Dikarya</taxon>
        <taxon>Ascomycota</taxon>
        <taxon>Pezizomycotina</taxon>
        <taxon>Sordariomycetes</taxon>
        <taxon>Hypocreomycetidae</taxon>
        <taxon>Hypocreales</taxon>
        <taxon>Clavicipitaceae</taxon>
        <taxon>Claviceps</taxon>
    </lineage>
</organism>
<feature type="region of interest" description="Disordered" evidence="1">
    <location>
        <begin position="123"/>
        <end position="143"/>
    </location>
</feature>
<gene>
    <name evidence="2" type="ORF">E4U13_002018</name>
</gene>
<feature type="compositionally biased region" description="Basic and acidic residues" evidence="1">
    <location>
        <begin position="58"/>
        <end position="71"/>
    </location>
</feature>
<sequence>MRDLRYDIDPQGDTILVLRCPNRKQPVWDPADQVSKLKQKNTIRRRKFFRSVFMSDTEDGRSGDDNAHEPTPEPIAPTIDSSVPSDTDSAEVHGENSDRNEVQFRLCSRHLALASPVFKTMLNGSSDQSNGSAETREPLQNGPDCQVRYELTATEWDAKDFLLLMNIVHGRNGQVPLSIDLETLERLSVIVDYYQSQEVAQAVVSLWIYQLCGKLPTTYGRHCVTWMFVSWVFSRRNIFEKMTLLAITSCDGGLGTIDLPFPQMLISTATPHLHDLSKLMCFAALLEQKRDHFIDEILNILGNLCKDLWKGRRGCSFECRSMLLGSLMNSMDENELYEACSAEQAMSAVLSLGSGSWYEHYSRYAHSCTLEELLQPDLARLWDGLEGLKLDEYNGQKSKSAEVPSWTLQI</sequence>
<feature type="region of interest" description="Disordered" evidence="1">
    <location>
        <begin position="54"/>
        <end position="99"/>
    </location>
</feature>
<evidence type="ECO:0008006" key="4">
    <source>
        <dbReference type="Google" id="ProtNLM"/>
    </source>
</evidence>
<keyword evidence="3" id="KW-1185">Reference proteome</keyword>
<proteinExistence type="predicted"/>
<dbReference type="AlphaFoldDB" id="A0A9P7Q2S6"/>
<evidence type="ECO:0000256" key="1">
    <source>
        <dbReference type="SAM" id="MobiDB-lite"/>
    </source>
</evidence>
<evidence type="ECO:0000313" key="2">
    <source>
        <dbReference type="EMBL" id="KAG6116212.1"/>
    </source>
</evidence>
<evidence type="ECO:0000313" key="3">
    <source>
        <dbReference type="Proteomes" id="UP000732380"/>
    </source>
</evidence>
<name>A0A9P7Q2S6_9HYPO</name>
<feature type="compositionally biased region" description="Basic and acidic residues" evidence="1">
    <location>
        <begin position="90"/>
        <end position="99"/>
    </location>
</feature>